<dbReference type="InterPro" id="IPR027417">
    <property type="entry name" value="P-loop_NTPase"/>
</dbReference>
<evidence type="ECO:0000256" key="11">
    <source>
        <dbReference type="ARBA" id="ARBA00034018"/>
    </source>
</evidence>
<dbReference type="EMBL" id="PSQE01000006">
    <property type="protein sequence ID" value="RHN50960.1"/>
    <property type="molecule type" value="Genomic_DNA"/>
</dbReference>
<sequence length="1540" mass="174175">MFQFFEQSFHSKDMIMLQIFFYHKREGKDKMQDIWNVICGDDDSACSLLQGKPFCFDFEVLMNPSSCINHLLIIFLNLLLLIMLTFVMIQKSLARSIQDQTRVERYSKLQLVSAITNGSLGLLHFFLGIWILEEKLRKNLTVFPHTWWPLQLLHGFTWILVALTISLLPKQLPRTCLRLFTMLIFFVSGILCALSLSFALSSKELSLKIALDVLSFLGVLLLLFCTYKVCKDEDTDKEVDGSLYAPLNSRVLDVDPVRHISLTPFAKAGLLSRMSFWWLNPLMKKGQKKTLEGKDIPKLQESDRAEVCYSLFIEQLNRKKQKDPSSRSSVLWTIVFCHRREILISGFFAFLKVLTLSSCPIILNAFILVAEGNQSFKFEGYFLAISLLFIKILESLSQRQWYFRSRVIGMKVRSLLIASIYKKQLKLSNAARLIHSSGEIMNYVNVDAYRIGEFPFWFHQTWTTVLQLSIALVILFRAIGLATIASLVVIFLTVLLNAPLAKLQHKYLSKLLVAQDERLKASSEALVNMKVLKLYAWEMHFKNSIEILRIVEEKLLSSVLLQKAYSLMLFWFSPTLVSAATFLACYLLKVPLHANNVFTFITTVRLVQDPISTIGDVIGVIIQAKVAFSRVVKFLEAPELQTTSVRKSYNDEKLKGSILIKSADFSWEYNILMATIRNINLTVRAGQKIAICGEVGSGKSTLLAAILGEVPNTKGKIEVYGKFAYVSQTAWIQTGTIQENVLFGSPLDTQRYEESLHRSSLMKDLELFPYGDLTEIGERGVNLSGGQKQRIQLARALYQNADVYLLDDPFSAVDAHTAKNLFNEYILEGLSEKTVVFVTHQVDFLPSFDSILLMSGGKIQQASTYHDLLIFSQEFKDLVNAHKNIGNPNHLLDVTSTPIHSKSSREIKQYSIEKSSNAKYGDQFIEQEEREKGDAGWKPYLQYLNQKSGYIYFFVGSLSYVIFVICQISQNSWMAANVDDPQVSTLQLITVYLLIGVSSTVFIIIRALPAAALGIQSSKVLFRQLMNSLFHAPMSFYDTTPLGRILSRVSLDLSIVDLDISFNLSYYIASNITYYSGLIVLTSVAWQVLFVCIPMAYVIIRLQRHYYACAKELMRMNGTTKSAVANHVAETTAGAMTIRAFEEEDRFFNKNLDLIDVNASAFFHSFSSNEWLIQRVETAYAIVLASAAFSIAMLPLDTLSSGETFLIFMKIICFYQQCIIYLIMQVSYFLTIAPGFIGMALSYGFSLNSALVYTIQYQCILENYIVSVERINQYSHIPSEAQEVSEGNHPPINWPDVGKVEIKDLKIQYRPNAPLVLHGINCIFEGGHKIGIVGRTGSGKSTLIGALFRLVEPVGGKIIVDGIDISSIGLHDLRTSFGIIPQDPTLFFGTVRYNMDPLSQHSDQEIWEVLRKCQLRESVKDKGGLDSSVVEDGSNWSIGQRQLFCLGRALLRRNRILVLDEATASIDNATDLILQNTIRKEFADCTVITVAHRIPTVMDCNMVLSISDGKLAEYDEPMKLMKKEKSLFGQLVKEYWSHFQ</sequence>
<feature type="transmembrane region" description="Helical" evidence="12">
    <location>
        <begin position="564"/>
        <end position="588"/>
    </location>
</feature>
<evidence type="ECO:0000256" key="7">
    <source>
        <dbReference type="ARBA" id="ARBA00022840"/>
    </source>
</evidence>
<proteinExistence type="inferred from homology"/>
<dbReference type="PANTHER" id="PTHR24223:SF367">
    <property type="entry name" value="ABC-TYPE XENOBIOTIC TRANSPORTER"/>
    <property type="match status" value="1"/>
</dbReference>
<keyword evidence="8" id="KW-1278">Translocase</keyword>
<gene>
    <name evidence="15" type="ORF">MtrunA17_Chr6g0463211</name>
</gene>
<feature type="transmembrane region" description="Helical" evidence="12">
    <location>
        <begin position="109"/>
        <end position="132"/>
    </location>
</feature>
<dbReference type="PROSITE" id="PS50893">
    <property type="entry name" value="ABC_TRANSPORTER_2"/>
    <property type="match status" value="2"/>
</dbReference>
<dbReference type="CDD" id="cd03250">
    <property type="entry name" value="ABCC_MRP_domain1"/>
    <property type="match status" value="1"/>
</dbReference>
<feature type="domain" description="ABC transmembrane type-1" evidence="14">
    <location>
        <begin position="343"/>
        <end position="623"/>
    </location>
</feature>
<evidence type="ECO:0000256" key="4">
    <source>
        <dbReference type="ARBA" id="ARBA00022448"/>
    </source>
</evidence>
<dbReference type="Gramene" id="rna35316">
    <property type="protein sequence ID" value="RHN50960.1"/>
    <property type="gene ID" value="gene35316"/>
</dbReference>
<dbReference type="FunFam" id="3.40.50.300:FF:000169">
    <property type="entry name" value="ABC transporter C family member 3"/>
    <property type="match status" value="1"/>
</dbReference>
<comment type="caution">
    <text evidence="15">The sequence shown here is derived from an EMBL/GenBank/DDBJ whole genome shotgun (WGS) entry which is preliminary data.</text>
</comment>
<dbReference type="Gene3D" id="1.20.1560.10">
    <property type="entry name" value="ABC transporter type 1, transmembrane domain"/>
    <property type="match status" value="2"/>
</dbReference>
<dbReference type="FunFam" id="3.40.50.300:FF:000508">
    <property type="entry name" value="ABC transporter C family member 5"/>
    <property type="match status" value="1"/>
</dbReference>
<dbReference type="GO" id="GO:0005524">
    <property type="term" value="F:ATP binding"/>
    <property type="evidence" value="ECO:0007669"/>
    <property type="project" value="UniProtKB-KW"/>
</dbReference>
<feature type="transmembrane region" description="Helical" evidence="12">
    <location>
        <begin position="1074"/>
        <end position="1100"/>
    </location>
</feature>
<evidence type="ECO:0000259" key="13">
    <source>
        <dbReference type="PROSITE" id="PS50893"/>
    </source>
</evidence>
<evidence type="ECO:0000259" key="14">
    <source>
        <dbReference type="PROSITE" id="PS50929"/>
    </source>
</evidence>
<dbReference type="InterPro" id="IPR056228">
    <property type="entry name" value="ABCC10-like_N"/>
</dbReference>
<dbReference type="Pfam" id="PF24358">
    <property type="entry name" value="ABCC10_N"/>
    <property type="match status" value="1"/>
</dbReference>
<feature type="transmembrane region" description="Helical" evidence="12">
    <location>
        <begin position="152"/>
        <end position="168"/>
    </location>
</feature>
<dbReference type="CDD" id="cd03244">
    <property type="entry name" value="ABCC_MRP_domain2"/>
    <property type="match status" value="1"/>
</dbReference>
<feature type="transmembrane region" description="Helical" evidence="12">
    <location>
        <begin position="68"/>
        <end position="89"/>
    </location>
</feature>
<dbReference type="PROSITE" id="PS50929">
    <property type="entry name" value="ABC_TM1F"/>
    <property type="match status" value="2"/>
</dbReference>
<keyword evidence="9 12" id="KW-1133">Transmembrane helix</keyword>
<dbReference type="SUPFAM" id="SSF52540">
    <property type="entry name" value="P-loop containing nucleoside triphosphate hydrolases"/>
    <property type="match status" value="2"/>
</dbReference>
<evidence type="ECO:0000313" key="16">
    <source>
        <dbReference type="Proteomes" id="UP000265566"/>
    </source>
</evidence>
<feature type="transmembrane region" description="Helical" evidence="12">
    <location>
        <begin position="990"/>
        <end position="1015"/>
    </location>
</feature>
<dbReference type="InterPro" id="IPR017871">
    <property type="entry name" value="ABC_transporter-like_CS"/>
</dbReference>
<organism evidence="15 16">
    <name type="scientific">Medicago truncatula</name>
    <name type="common">Barrel medic</name>
    <name type="synonym">Medicago tribuloides</name>
    <dbReference type="NCBI Taxonomy" id="3880"/>
    <lineage>
        <taxon>Eukaryota</taxon>
        <taxon>Viridiplantae</taxon>
        <taxon>Streptophyta</taxon>
        <taxon>Embryophyta</taxon>
        <taxon>Tracheophyta</taxon>
        <taxon>Spermatophyta</taxon>
        <taxon>Magnoliopsida</taxon>
        <taxon>eudicotyledons</taxon>
        <taxon>Gunneridae</taxon>
        <taxon>Pentapetalae</taxon>
        <taxon>rosids</taxon>
        <taxon>fabids</taxon>
        <taxon>Fabales</taxon>
        <taxon>Fabaceae</taxon>
        <taxon>Papilionoideae</taxon>
        <taxon>50 kb inversion clade</taxon>
        <taxon>NPAAA clade</taxon>
        <taxon>Hologalegina</taxon>
        <taxon>IRL clade</taxon>
        <taxon>Trifolieae</taxon>
        <taxon>Medicago</taxon>
    </lineage>
</organism>
<protein>
    <recommendedName>
        <fullName evidence="3">ABC-type xenobiotic transporter</fullName>
        <ecNumber evidence="3">7.6.2.2</ecNumber>
    </recommendedName>
</protein>
<dbReference type="Pfam" id="PF00005">
    <property type="entry name" value="ABC_tran"/>
    <property type="match status" value="2"/>
</dbReference>
<evidence type="ECO:0000256" key="10">
    <source>
        <dbReference type="ARBA" id="ARBA00023136"/>
    </source>
</evidence>
<dbReference type="GO" id="GO:0016020">
    <property type="term" value="C:membrane"/>
    <property type="evidence" value="ECO:0007669"/>
    <property type="project" value="UniProtKB-SubCell"/>
</dbReference>
<feature type="transmembrane region" description="Helical" evidence="12">
    <location>
        <begin position="180"/>
        <end position="200"/>
    </location>
</feature>
<feature type="transmembrane region" description="Helical" evidence="12">
    <location>
        <begin position="950"/>
        <end position="970"/>
    </location>
</feature>
<reference evidence="16" key="1">
    <citation type="journal article" date="2018" name="Nat. Plants">
        <title>Whole-genome landscape of Medicago truncatula symbiotic genes.</title>
        <authorList>
            <person name="Pecrix Y."/>
            <person name="Staton S.E."/>
            <person name="Sallet E."/>
            <person name="Lelandais-Briere C."/>
            <person name="Moreau S."/>
            <person name="Carrere S."/>
            <person name="Blein T."/>
            <person name="Jardinaud M.F."/>
            <person name="Latrasse D."/>
            <person name="Zouine M."/>
            <person name="Zahm M."/>
            <person name="Kreplak J."/>
            <person name="Mayjonade B."/>
            <person name="Satge C."/>
            <person name="Perez M."/>
            <person name="Cauet S."/>
            <person name="Marande W."/>
            <person name="Chantry-Darmon C."/>
            <person name="Lopez-Roques C."/>
            <person name="Bouchez O."/>
            <person name="Berard A."/>
            <person name="Debelle F."/>
            <person name="Munos S."/>
            <person name="Bendahmane A."/>
            <person name="Berges H."/>
            <person name="Niebel A."/>
            <person name="Buitink J."/>
            <person name="Frugier F."/>
            <person name="Benhamed M."/>
            <person name="Crespi M."/>
            <person name="Gouzy J."/>
            <person name="Gamas P."/>
        </authorList>
    </citation>
    <scope>NUCLEOTIDE SEQUENCE [LARGE SCALE GENOMIC DNA]</scope>
    <source>
        <strain evidence="16">cv. Jemalong A17</strain>
    </source>
</reference>
<dbReference type="InterPro" id="IPR044746">
    <property type="entry name" value="ABCC_6TM_D1"/>
</dbReference>
<feature type="transmembrane region" description="Helical" evidence="12">
    <location>
        <begin position="342"/>
        <end position="368"/>
    </location>
</feature>
<dbReference type="InterPro" id="IPR003593">
    <property type="entry name" value="AAA+_ATPase"/>
</dbReference>
<dbReference type="SUPFAM" id="SSF90123">
    <property type="entry name" value="ABC transporter transmembrane region"/>
    <property type="match status" value="2"/>
</dbReference>
<dbReference type="InterPro" id="IPR050173">
    <property type="entry name" value="ABC_transporter_C-like"/>
</dbReference>
<evidence type="ECO:0000256" key="5">
    <source>
        <dbReference type="ARBA" id="ARBA00022692"/>
    </source>
</evidence>
<evidence type="ECO:0000256" key="2">
    <source>
        <dbReference type="ARBA" id="ARBA00009726"/>
    </source>
</evidence>
<dbReference type="CDD" id="cd18580">
    <property type="entry name" value="ABC_6TM_ABCC_D2"/>
    <property type="match status" value="1"/>
</dbReference>
<evidence type="ECO:0000256" key="3">
    <source>
        <dbReference type="ARBA" id="ARBA00012191"/>
    </source>
</evidence>
<name>A0A396HCA9_MEDTR</name>
<dbReference type="InterPro" id="IPR044726">
    <property type="entry name" value="ABCC_6TM_D2"/>
</dbReference>
<dbReference type="InterPro" id="IPR036640">
    <property type="entry name" value="ABC1_TM_sf"/>
</dbReference>
<evidence type="ECO:0000256" key="1">
    <source>
        <dbReference type="ARBA" id="ARBA00004141"/>
    </source>
</evidence>
<evidence type="ECO:0000256" key="6">
    <source>
        <dbReference type="ARBA" id="ARBA00022741"/>
    </source>
</evidence>
<dbReference type="InterPro" id="IPR003439">
    <property type="entry name" value="ABC_transporter-like_ATP-bd"/>
</dbReference>
<feature type="transmembrane region" description="Helical" evidence="12">
    <location>
        <begin position="470"/>
        <end position="496"/>
    </location>
</feature>
<dbReference type="PROSITE" id="PS00211">
    <property type="entry name" value="ABC_TRANSPORTER_1"/>
    <property type="match status" value="1"/>
</dbReference>
<dbReference type="SMART" id="SM00382">
    <property type="entry name" value="AAA"/>
    <property type="match status" value="2"/>
</dbReference>
<feature type="domain" description="ABC transporter" evidence="13">
    <location>
        <begin position="1300"/>
        <end position="1533"/>
    </location>
</feature>
<dbReference type="Pfam" id="PF00664">
    <property type="entry name" value="ABC_membrane"/>
    <property type="match status" value="2"/>
</dbReference>
<feature type="transmembrane region" description="Helical" evidence="12">
    <location>
        <begin position="380"/>
        <end position="396"/>
    </location>
</feature>
<evidence type="ECO:0000256" key="12">
    <source>
        <dbReference type="SAM" id="Phobius"/>
    </source>
</evidence>
<dbReference type="FunFam" id="1.20.1560.10:FF:000003">
    <property type="entry name" value="ABC transporter C family member 10"/>
    <property type="match status" value="1"/>
</dbReference>
<feature type="domain" description="ABC transmembrane type-1" evidence="14">
    <location>
        <begin position="954"/>
        <end position="1209"/>
    </location>
</feature>
<keyword evidence="6" id="KW-0547">Nucleotide-binding</keyword>
<dbReference type="Proteomes" id="UP000265566">
    <property type="component" value="Chromosome 6"/>
</dbReference>
<dbReference type="PANTHER" id="PTHR24223">
    <property type="entry name" value="ATP-BINDING CASSETTE SUB-FAMILY C"/>
    <property type="match status" value="1"/>
</dbReference>
<comment type="similarity">
    <text evidence="2">Belongs to the ABC transporter superfamily. ABCC family. Conjugate transporter (TC 3.A.1.208) subfamily.</text>
</comment>
<feature type="transmembrane region" description="Helical" evidence="12">
    <location>
        <begin position="206"/>
        <end position="227"/>
    </location>
</feature>
<evidence type="ECO:0000256" key="9">
    <source>
        <dbReference type="ARBA" id="ARBA00022989"/>
    </source>
</evidence>
<accession>A0A396HCA9</accession>
<keyword evidence="10 12" id="KW-0472">Membrane</keyword>
<comment type="subcellular location">
    <subcellularLocation>
        <location evidence="1">Membrane</location>
        <topology evidence="1">Multi-pass membrane protein</topology>
    </subcellularLocation>
</comment>
<dbReference type="Gene3D" id="3.40.50.300">
    <property type="entry name" value="P-loop containing nucleotide triphosphate hydrolases"/>
    <property type="match status" value="2"/>
</dbReference>
<dbReference type="CDD" id="cd18579">
    <property type="entry name" value="ABC_6TM_ABCC_D1"/>
    <property type="match status" value="1"/>
</dbReference>
<feature type="domain" description="ABC transporter" evidence="13">
    <location>
        <begin position="660"/>
        <end position="881"/>
    </location>
</feature>
<evidence type="ECO:0000256" key="8">
    <source>
        <dbReference type="ARBA" id="ARBA00022967"/>
    </source>
</evidence>
<keyword evidence="15" id="KW-0378">Hydrolase</keyword>
<evidence type="ECO:0000313" key="15">
    <source>
        <dbReference type="EMBL" id="RHN50960.1"/>
    </source>
</evidence>
<keyword evidence="7" id="KW-0067">ATP-binding</keyword>
<dbReference type="InterPro" id="IPR011527">
    <property type="entry name" value="ABC1_TM_dom"/>
</dbReference>
<comment type="catalytic activity">
    <reaction evidence="11">
        <text>ATP + H2O + xenobioticSide 1 = ADP + phosphate + xenobioticSide 2.</text>
        <dbReference type="EC" id="7.6.2.2"/>
    </reaction>
</comment>
<dbReference type="EC" id="7.6.2.2" evidence="3"/>
<dbReference type="GO" id="GO:0016887">
    <property type="term" value="F:ATP hydrolysis activity"/>
    <property type="evidence" value="ECO:0007669"/>
    <property type="project" value="InterPro"/>
</dbReference>
<keyword evidence="4" id="KW-0813">Transport</keyword>
<keyword evidence="5 12" id="KW-0812">Transmembrane</keyword>
<dbReference type="GO" id="GO:0008559">
    <property type="term" value="F:ABC-type xenobiotic transporter activity"/>
    <property type="evidence" value="ECO:0007669"/>
    <property type="project" value="UniProtKB-EC"/>
</dbReference>